<dbReference type="CDD" id="cd16962">
    <property type="entry name" value="RuvC"/>
    <property type="match status" value="1"/>
</dbReference>
<keyword evidence="16" id="KW-1185">Reference proteome</keyword>
<evidence type="ECO:0000256" key="1">
    <source>
        <dbReference type="ARBA" id="ARBA00009518"/>
    </source>
</evidence>
<keyword evidence="6 13" id="KW-0227">DNA damage</keyword>
<dbReference type="GO" id="GO:0003677">
    <property type="term" value="F:DNA binding"/>
    <property type="evidence" value="ECO:0007669"/>
    <property type="project" value="UniProtKB-KW"/>
</dbReference>
<keyword evidence="5 13" id="KW-0255">Endonuclease</keyword>
<keyword evidence="3 13" id="KW-0540">Nuclease</keyword>
<feature type="binding site" evidence="13">
    <location>
        <position position="12"/>
    </location>
    <ligand>
        <name>Mg(2+)</name>
        <dbReference type="ChEBI" id="CHEBI:18420"/>
        <label>1</label>
    </ligand>
</feature>
<dbReference type="HAMAP" id="MF_00034">
    <property type="entry name" value="RuvC"/>
    <property type="match status" value="1"/>
</dbReference>
<dbReference type="InterPro" id="IPR036397">
    <property type="entry name" value="RNaseH_sf"/>
</dbReference>
<dbReference type="PROSITE" id="PS01321">
    <property type="entry name" value="RUVC"/>
    <property type="match status" value="1"/>
</dbReference>
<proteinExistence type="inferred from homology"/>
<evidence type="ECO:0000256" key="3">
    <source>
        <dbReference type="ARBA" id="ARBA00022722"/>
    </source>
</evidence>
<keyword evidence="10 13" id="KW-0233">DNA recombination</keyword>
<evidence type="ECO:0000256" key="11">
    <source>
        <dbReference type="ARBA" id="ARBA00023204"/>
    </source>
</evidence>
<dbReference type="RefSeq" id="WP_087288706.1">
    <property type="nucleotide sequence ID" value="NZ_NFJD01000003.1"/>
</dbReference>
<dbReference type="OrthoDB" id="9805499at2"/>
<evidence type="ECO:0000256" key="14">
    <source>
        <dbReference type="NCBIfam" id="TIGR00228"/>
    </source>
</evidence>
<name>A0A1Y4DMJ6_9BACT</name>
<comment type="caution">
    <text evidence="15">The sequence shown here is derived from an EMBL/GenBank/DDBJ whole genome shotgun (WGS) entry which is preliminary data.</text>
</comment>
<dbReference type="InterPro" id="IPR012337">
    <property type="entry name" value="RNaseH-like_sf"/>
</dbReference>
<comment type="catalytic activity">
    <reaction evidence="12 13">
        <text>Endonucleolytic cleavage at a junction such as a reciprocal single-stranded crossover between two homologous DNA duplexes (Holliday junction).</text>
        <dbReference type="EC" id="3.1.21.10"/>
    </reaction>
</comment>
<evidence type="ECO:0000256" key="13">
    <source>
        <dbReference type="HAMAP-Rule" id="MF_00034"/>
    </source>
</evidence>
<feature type="binding site" evidence="13">
    <location>
        <position position="73"/>
    </location>
    <ligand>
        <name>Mg(2+)</name>
        <dbReference type="ChEBI" id="CHEBI:18420"/>
        <label>2</label>
    </ligand>
</feature>
<feature type="active site" evidence="13">
    <location>
        <position position="73"/>
    </location>
</feature>
<dbReference type="EMBL" id="NFJD01000003">
    <property type="protein sequence ID" value="OUO56611.1"/>
    <property type="molecule type" value="Genomic_DNA"/>
</dbReference>
<evidence type="ECO:0000256" key="9">
    <source>
        <dbReference type="ARBA" id="ARBA00023125"/>
    </source>
</evidence>
<evidence type="ECO:0000256" key="6">
    <source>
        <dbReference type="ARBA" id="ARBA00022763"/>
    </source>
</evidence>
<evidence type="ECO:0000256" key="7">
    <source>
        <dbReference type="ARBA" id="ARBA00022801"/>
    </source>
</evidence>
<keyword evidence="8 13" id="KW-0460">Magnesium</keyword>
<protein>
    <recommendedName>
        <fullName evidence="13 14">Crossover junction endodeoxyribonuclease RuvC</fullName>
        <ecNumber evidence="13 14">3.1.21.10</ecNumber>
    </recommendedName>
    <alternativeName>
        <fullName evidence="13">Holliday junction nuclease RuvC</fullName>
    </alternativeName>
    <alternativeName>
        <fullName evidence="13">Holliday junction resolvase RuvC</fullName>
    </alternativeName>
</protein>
<evidence type="ECO:0000256" key="12">
    <source>
        <dbReference type="ARBA" id="ARBA00029354"/>
    </source>
</evidence>
<keyword evidence="4 13" id="KW-0479">Metal-binding</keyword>
<evidence type="ECO:0000256" key="2">
    <source>
        <dbReference type="ARBA" id="ARBA00022490"/>
    </source>
</evidence>
<comment type="similarity">
    <text evidence="1 13">Belongs to the RuvC family.</text>
</comment>
<accession>A0A1Y4DMJ6</accession>
<dbReference type="GO" id="GO:0005737">
    <property type="term" value="C:cytoplasm"/>
    <property type="evidence" value="ECO:0007669"/>
    <property type="project" value="UniProtKB-SubCell"/>
</dbReference>
<gene>
    <name evidence="13" type="primary">ruvC</name>
    <name evidence="15" type="ORF">B5F75_05315</name>
</gene>
<dbReference type="GO" id="GO:0000287">
    <property type="term" value="F:magnesium ion binding"/>
    <property type="evidence" value="ECO:0007669"/>
    <property type="project" value="UniProtKB-UniRule"/>
</dbReference>
<dbReference type="NCBIfam" id="TIGR00228">
    <property type="entry name" value="ruvC"/>
    <property type="match status" value="1"/>
</dbReference>
<evidence type="ECO:0000256" key="8">
    <source>
        <dbReference type="ARBA" id="ARBA00022842"/>
    </source>
</evidence>
<keyword evidence="7 13" id="KW-0378">Hydrolase</keyword>
<feature type="active site" evidence="13">
    <location>
        <position position="12"/>
    </location>
</feature>
<comment type="cofactor">
    <cofactor evidence="13">
        <name>Mg(2+)</name>
        <dbReference type="ChEBI" id="CHEBI:18420"/>
    </cofactor>
    <text evidence="13">Binds 2 Mg(2+) ion per subunit.</text>
</comment>
<dbReference type="AlphaFoldDB" id="A0A1Y4DMJ6"/>
<dbReference type="PANTHER" id="PTHR30194:SF3">
    <property type="entry name" value="CROSSOVER JUNCTION ENDODEOXYRIBONUCLEASE RUVC"/>
    <property type="match status" value="1"/>
</dbReference>
<feature type="binding site" evidence="13">
    <location>
        <position position="146"/>
    </location>
    <ligand>
        <name>Mg(2+)</name>
        <dbReference type="ChEBI" id="CHEBI:18420"/>
        <label>1</label>
    </ligand>
</feature>
<organism evidence="15 16">
    <name type="scientific">Candidatus Avelusimicrobium gallicola</name>
    <dbReference type="NCBI Taxonomy" id="2562704"/>
    <lineage>
        <taxon>Bacteria</taxon>
        <taxon>Pseudomonadati</taxon>
        <taxon>Elusimicrobiota</taxon>
        <taxon>Elusimicrobia</taxon>
        <taxon>Elusimicrobiales</taxon>
        <taxon>Elusimicrobiaceae</taxon>
        <taxon>Candidatus Avelusimicrobium</taxon>
    </lineage>
</organism>
<dbReference type="GO" id="GO:0006281">
    <property type="term" value="P:DNA repair"/>
    <property type="evidence" value="ECO:0007669"/>
    <property type="project" value="UniProtKB-UniRule"/>
</dbReference>
<evidence type="ECO:0000313" key="15">
    <source>
        <dbReference type="EMBL" id="OUO56611.1"/>
    </source>
</evidence>
<sequence>MNKTTTTVLGIDPGLDRTGWAILTRDARSVLSLRACGLIHTDAHQELPNRLEYIFAELQKLIAAYGPDQVAMEQNFFLKRAVTMANTVMTRGVIILACQLAGKPISFYPPKRVKMMLCGTGTADKKQVQRMVQLTLNLDKAPSPDDVADAAAIAVCHAKTAPLNAMINVKAAFLEKLKAAKQLQLKKR</sequence>
<dbReference type="PRINTS" id="PR00696">
    <property type="entry name" value="RSOLVASERUVC"/>
</dbReference>
<evidence type="ECO:0000256" key="10">
    <source>
        <dbReference type="ARBA" id="ARBA00023172"/>
    </source>
</evidence>
<dbReference type="Proteomes" id="UP000196368">
    <property type="component" value="Unassembled WGS sequence"/>
</dbReference>
<dbReference type="GO" id="GO:0048476">
    <property type="term" value="C:Holliday junction resolvase complex"/>
    <property type="evidence" value="ECO:0007669"/>
    <property type="project" value="UniProtKB-UniRule"/>
</dbReference>
<dbReference type="Pfam" id="PF02075">
    <property type="entry name" value="RuvC"/>
    <property type="match status" value="1"/>
</dbReference>
<dbReference type="SUPFAM" id="SSF53098">
    <property type="entry name" value="Ribonuclease H-like"/>
    <property type="match status" value="1"/>
</dbReference>
<reference evidence="16" key="1">
    <citation type="submission" date="2017-04" db="EMBL/GenBank/DDBJ databases">
        <title>Function of individual gut microbiota members based on whole genome sequencing of pure cultures obtained from chicken caecum.</title>
        <authorList>
            <person name="Medvecky M."/>
            <person name="Cejkova D."/>
            <person name="Polansky O."/>
            <person name="Karasova D."/>
            <person name="Kubasova T."/>
            <person name="Cizek A."/>
            <person name="Rychlik I."/>
        </authorList>
    </citation>
    <scope>NUCLEOTIDE SEQUENCE [LARGE SCALE GENOMIC DNA]</scope>
    <source>
        <strain evidence="16">An273</strain>
    </source>
</reference>
<dbReference type="NCBIfam" id="NF000711">
    <property type="entry name" value="PRK00039.2-1"/>
    <property type="match status" value="1"/>
</dbReference>
<keyword evidence="11 13" id="KW-0234">DNA repair</keyword>
<feature type="active site" evidence="13">
    <location>
        <position position="146"/>
    </location>
</feature>
<dbReference type="GO" id="GO:0008821">
    <property type="term" value="F:crossover junction DNA endonuclease activity"/>
    <property type="evidence" value="ECO:0007669"/>
    <property type="project" value="UniProtKB-UniRule"/>
</dbReference>
<dbReference type="InterPro" id="IPR002176">
    <property type="entry name" value="X-over_junc_endoDNase_RuvC"/>
</dbReference>
<dbReference type="PANTHER" id="PTHR30194">
    <property type="entry name" value="CROSSOVER JUNCTION ENDODEOXYRIBONUCLEASE RUVC"/>
    <property type="match status" value="1"/>
</dbReference>
<evidence type="ECO:0000256" key="5">
    <source>
        <dbReference type="ARBA" id="ARBA00022759"/>
    </source>
</evidence>
<comment type="subcellular location">
    <subcellularLocation>
        <location evidence="13">Cytoplasm</location>
    </subcellularLocation>
</comment>
<keyword evidence="9 13" id="KW-0238">DNA-binding</keyword>
<dbReference type="EC" id="3.1.21.10" evidence="13 14"/>
<dbReference type="GO" id="GO:0006310">
    <property type="term" value="P:DNA recombination"/>
    <property type="evidence" value="ECO:0007669"/>
    <property type="project" value="UniProtKB-UniRule"/>
</dbReference>
<comment type="function">
    <text evidence="13">The RuvA-RuvB-RuvC complex processes Holliday junction (HJ) DNA during genetic recombination and DNA repair. Endonuclease that resolves HJ intermediates. Cleaves cruciform DNA by making single-stranded nicks across the HJ at symmetrical positions within the homologous arms, yielding a 5'-phosphate and a 3'-hydroxyl group; requires a central core of homology in the junction. The consensus cleavage sequence is 5'-(A/T)TT(C/G)-3'. Cleavage occurs on the 3'-side of the TT dinucleotide at the point of strand exchange. HJ branch migration catalyzed by RuvA-RuvB allows RuvC to scan DNA until it finds its consensus sequence, where it cleaves and resolves the cruciform DNA.</text>
</comment>
<dbReference type="InterPro" id="IPR020563">
    <property type="entry name" value="X-over_junc_endoDNase_Mg_BS"/>
</dbReference>
<keyword evidence="2 13" id="KW-0963">Cytoplasm</keyword>
<evidence type="ECO:0000313" key="16">
    <source>
        <dbReference type="Proteomes" id="UP000196368"/>
    </source>
</evidence>
<evidence type="ECO:0000256" key="4">
    <source>
        <dbReference type="ARBA" id="ARBA00022723"/>
    </source>
</evidence>
<dbReference type="Gene3D" id="3.30.420.10">
    <property type="entry name" value="Ribonuclease H-like superfamily/Ribonuclease H"/>
    <property type="match status" value="1"/>
</dbReference>
<dbReference type="FunFam" id="3.30.420.10:FF:000002">
    <property type="entry name" value="Crossover junction endodeoxyribonuclease RuvC"/>
    <property type="match status" value="1"/>
</dbReference>
<comment type="subunit">
    <text evidence="13">Homodimer which binds Holliday junction (HJ) DNA. The HJ becomes 2-fold symmetrical on binding to RuvC with unstacked arms; it has a different conformation from HJ DNA in complex with RuvA. In the full resolvosome a probable DNA-RuvA(4)-RuvB(12)-RuvC(2) complex forms which resolves the HJ.</text>
</comment>